<protein>
    <submittedName>
        <fullName evidence="2">Uncharacterized protein</fullName>
    </submittedName>
</protein>
<keyword evidence="3" id="KW-1185">Reference proteome</keyword>
<proteinExistence type="predicted"/>
<gene>
    <name evidence="2" type="ORF">GWI33_004905</name>
</gene>
<dbReference type="AlphaFoldDB" id="A0A834IK19"/>
<dbReference type="EMBL" id="JAACXV010000248">
    <property type="protein sequence ID" value="KAF7281284.1"/>
    <property type="molecule type" value="Genomic_DNA"/>
</dbReference>
<evidence type="ECO:0000313" key="3">
    <source>
        <dbReference type="Proteomes" id="UP000625711"/>
    </source>
</evidence>
<organism evidence="2 3">
    <name type="scientific">Rhynchophorus ferrugineus</name>
    <name type="common">Red palm weevil</name>
    <name type="synonym">Curculio ferrugineus</name>
    <dbReference type="NCBI Taxonomy" id="354439"/>
    <lineage>
        <taxon>Eukaryota</taxon>
        <taxon>Metazoa</taxon>
        <taxon>Ecdysozoa</taxon>
        <taxon>Arthropoda</taxon>
        <taxon>Hexapoda</taxon>
        <taxon>Insecta</taxon>
        <taxon>Pterygota</taxon>
        <taxon>Neoptera</taxon>
        <taxon>Endopterygota</taxon>
        <taxon>Coleoptera</taxon>
        <taxon>Polyphaga</taxon>
        <taxon>Cucujiformia</taxon>
        <taxon>Curculionidae</taxon>
        <taxon>Dryophthorinae</taxon>
        <taxon>Rhynchophorus</taxon>
    </lineage>
</organism>
<comment type="caution">
    <text evidence="2">The sequence shown here is derived from an EMBL/GenBank/DDBJ whole genome shotgun (WGS) entry which is preliminary data.</text>
</comment>
<accession>A0A834IK19</accession>
<evidence type="ECO:0000313" key="2">
    <source>
        <dbReference type="EMBL" id="KAF7281284.1"/>
    </source>
</evidence>
<dbReference type="Proteomes" id="UP000625711">
    <property type="component" value="Unassembled WGS sequence"/>
</dbReference>
<feature type="region of interest" description="Disordered" evidence="1">
    <location>
        <begin position="21"/>
        <end position="70"/>
    </location>
</feature>
<name>A0A834IK19_RHYFE</name>
<evidence type="ECO:0000256" key="1">
    <source>
        <dbReference type="SAM" id="MobiDB-lite"/>
    </source>
</evidence>
<reference evidence="2" key="1">
    <citation type="submission" date="2020-08" db="EMBL/GenBank/DDBJ databases">
        <title>Genome sequencing and assembly of the red palm weevil Rhynchophorus ferrugineus.</title>
        <authorList>
            <person name="Dias G.B."/>
            <person name="Bergman C.M."/>
            <person name="Manee M."/>
        </authorList>
    </citation>
    <scope>NUCLEOTIDE SEQUENCE</scope>
    <source>
        <strain evidence="2">AA-2017</strain>
        <tissue evidence="2">Whole larva</tissue>
    </source>
</reference>
<sequence>MSNKTNDGRPAVYPTLQIYDTTASRHKSDGKCNAASRMREIETARPPVAANFQPQPSSSSAYSSTPLRGS</sequence>